<keyword evidence="1" id="KW-0602">Photosynthesis</keyword>
<proteinExistence type="predicted"/>
<evidence type="ECO:0000256" key="1">
    <source>
        <dbReference type="ARBA" id="ARBA00022531"/>
    </source>
</evidence>
<dbReference type="Pfam" id="PF14870">
    <property type="entry name" value="PSII_BNR"/>
    <property type="match status" value="1"/>
</dbReference>
<keyword evidence="3" id="KW-0732">Signal</keyword>
<organism evidence="5 6">
    <name type="scientific">Aquipseudomonas alcaligenes</name>
    <name type="common">Pseudomonas alcaligenes</name>
    <dbReference type="NCBI Taxonomy" id="43263"/>
    <lineage>
        <taxon>Bacteria</taxon>
        <taxon>Pseudomonadati</taxon>
        <taxon>Pseudomonadota</taxon>
        <taxon>Gammaproteobacteria</taxon>
        <taxon>Pseudomonadales</taxon>
        <taxon>Pseudomonadaceae</taxon>
        <taxon>Aquipseudomonas</taxon>
    </lineage>
</organism>
<sequence>MMFGFRTFTPLLTVLLCSSLFSPSQVLAEDIPALHLPGAQHAPMVALTRAGERLVAAGDHGVILLGDDPKTWRQATSVPVDALLTGLSFTDALHGWAVGHEGVVLNTEDGGEHWKVQHLDDRPVLLSILMLDGGIGIVTGAYGYAARTTDAGKSWTPIRVSADDYHLNQIFAGPEGSLYIAAEAGQLYRSYDAGLNWKALDTGVDGSLWTGQSLRDGRILVAGMSGRLLMSADKGETWQAIQLEAETSITDIAELRDGRIAMVGNGGMVASADARLTNFKTLIRPDRQGLAALLPLGSLNIVYASGVGVGMQPLPR</sequence>
<feature type="chain" id="PRO_5012545980" description="Photosynthesis system II assembly factor Ycf48/Hcf136-like domain-containing protein" evidence="3">
    <location>
        <begin position="29"/>
        <end position="316"/>
    </location>
</feature>
<dbReference type="InterPro" id="IPR015943">
    <property type="entry name" value="WD40/YVTN_repeat-like_dom_sf"/>
</dbReference>
<dbReference type="GO" id="GO:0009523">
    <property type="term" value="C:photosystem II"/>
    <property type="evidence" value="ECO:0007669"/>
    <property type="project" value="UniProtKB-KW"/>
</dbReference>
<evidence type="ECO:0000256" key="2">
    <source>
        <dbReference type="ARBA" id="ARBA00023276"/>
    </source>
</evidence>
<evidence type="ECO:0000256" key="3">
    <source>
        <dbReference type="SAM" id="SignalP"/>
    </source>
</evidence>
<protein>
    <recommendedName>
        <fullName evidence="4">Photosynthesis system II assembly factor Ycf48/Hcf136-like domain-containing protein</fullName>
    </recommendedName>
</protein>
<dbReference type="InterPro" id="IPR028203">
    <property type="entry name" value="PSII_CF48-like_dom"/>
</dbReference>
<feature type="domain" description="Photosynthesis system II assembly factor Ycf48/Hcf136-like" evidence="4">
    <location>
        <begin position="70"/>
        <end position="287"/>
    </location>
</feature>
<reference evidence="5 6" key="1">
    <citation type="submission" date="2017-01" db="EMBL/GenBank/DDBJ databases">
        <authorList>
            <person name="Mah S.A."/>
            <person name="Swanson W.J."/>
            <person name="Moy G.W."/>
            <person name="Vacquier V.D."/>
        </authorList>
    </citation>
    <scope>NUCLEOTIDE SEQUENCE [LARGE SCALE GENOMIC DNA]</scope>
    <source>
        <strain evidence="5 6">RU36E</strain>
    </source>
</reference>
<dbReference type="CDD" id="cd15482">
    <property type="entry name" value="Sialidase_non-viral"/>
    <property type="match status" value="1"/>
</dbReference>
<dbReference type="PANTHER" id="PTHR47199:SF2">
    <property type="entry name" value="PHOTOSYSTEM II STABILITY_ASSEMBLY FACTOR HCF136, CHLOROPLASTIC"/>
    <property type="match status" value="1"/>
</dbReference>
<dbReference type="GO" id="GO:0015979">
    <property type="term" value="P:photosynthesis"/>
    <property type="evidence" value="ECO:0007669"/>
    <property type="project" value="UniProtKB-KW"/>
</dbReference>
<keyword evidence="2" id="KW-0604">Photosystem II</keyword>
<dbReference type="EMBL" id="FTMP01000001">
    <property type="protein sequence ID" value="SIP93973.1"/>
    <property type="molecule type" value="Genomic_DNA"/>
</dbReference>
<evidence type="ECO:0000313" key="6">
    <source>
        <dbReference type="Proteomes" id="UP000185841"/>
    </source>
</evidence>
<dbReference type="Proteomes" id="UP000185841">
    <property type="component" value="Unassembled WGS sequence"/>
</dbReference>
<dbReference type="SUPFAM" id="SSF110296">
    <property type="entry name" value="Oligoxyloglucan reducing end-specific cellobiohydrolase"/>
    <property type="match status" value="1"/>
</dbReference>
<gene>
    <name evidence="5" type="ORF">SAMN05878282_101451</name>
</gene>
<dbReference type="PANTHER" id="PTHR47199">
    <property type="entry name" value="PHOTOSYSTEM II STABILITY/ASSEMBLY FACTOR HCF136, CHLOROPLASTIC"/>
    <property type="match status" value="1"/>
</dbReference>
<name>A0A1N6NPK1_AQUAC</name>
<evidence type="ECO:0000259" key="4">
    <source>
        <dbReference type="Pfam" id="PF14870"/>
    </source>
</evidence>
<dbReference type="RefSeq" id="WP_139332487.1">
    <property type="nucleotide sequence ID" value="NZ_FTMP01000001.1"/>
</dbReference>
<evidence type="ECO:0000313" key="5">
    <source>
        <dbReference type="EMBL" id="SIP93973.1"/>
    </source>
</evidence>
<accession>A0A1N6NPK1</accession>
<dbReference type="AlphaFoldDB" id="A0A1N6NPK1"/>
<feature type="signal peptide" evidence="3">
    <location>
        <begin position="1"/>
        <end position="28"/>
    </location>
</feature>
<dbReference type="Gene3D" id="2.130.10.10">
    <property type="entry name" value="YVTN repeat-like/Quinoprotein amine dehydrogenase"/>
    <property type="match status" value="1"/>
</dbReference>